<reference evidence="8 9" key="1">
    <citation type="submission" date="2012-10" db="EMBL/GenBank/DDBJ databases">
        <authorList>
            <person name="Zafar N."/>
            <person name="Inman J."/>
            <person name="Hall N."/>
            <person name="Lorenzi H."/>
            <person name="Caler E."/>
        </authorList>
    </citation>
    <scope>NUCLEOTIDE SEQUENCE [LARGE SCALE GENOMIC DNA]</scope>
    <source>
        <strain evidence="8 9">IP1</strain>
    </source>
</reference>
<dbReference type="EMBL" id="KB206395">
    <property type="protein sequence ID" value="ELP92152.1"/>
    <property type="molecule type" value="Genomic_DNA"/>
</dbReference>
<dbReference type="RefSeq" id="XP_004258923.1">
    <property type="nucleotide sequence ID" value="XM_004258875.1"/>
</dbReference>
<keyword evidence="4 6" id="KW-1133">Transmembrane helix</keyword>
<feature type="domain" description="GOST seven transmembrane" evidence="7">
    <location>
        <begin position="140"/>
        <end position="370"/>
    </location>
</feature>
<feature type="transmembrane region" description="Helical" evidence="6">
    <location>
        <begin position="246"/>
        <end position="263"/>
    </location>
</feature>
<dbReference type="Pfam" id="PF06814">
    <property type="entry name" value="GOST_TM"/>
    <property type="match status" value="1"/>
</dbReference>
<keyword evidence="5 6" id="KW-0472">Membrane</keyword>
<gene>
    <name evidence="8" type="ORF">EIN_381090</name>
</gene>
<dbReference type="OMA" id="QSSAYIN"/>
<dbReference type="InterPro" id="IPR009637">
    <property type="entry name" value="GPR107/GPR108-like"/>
</dbReference>
<feature type="transmembrane region" description="Helical" evidence="6">
    <location>
        <begin position="346"/>
        <end position="368"/>
    </location>
</feature>
<feature type="transmembrane region" description="Helical" evidence="6">
    <location>
        <begin position="141"/>
        <end position="161"/>
    </location>
</feature>
<feature type="transmembrane region" description="Helical" evidence="6">
    <location>
        <begin position="269"/>
        <end position="287"/>
    </location>
</feature>
<protein>
    <recommendedName>
        <fullName evidence="7">GOST seven transmembrane domain-containing protein</fullName>
    </recommendedName>
</protein>
<evidence type="ECO:0000256" key="6">
    <source>
        <dbReference type="SAM" id="Phobius"/>
    </source>
</evidence>
<dbReference type="VEuPathDB" id="AmoebaDB:EIN_381090"/>
<sequence>MLLVYLLFATQSSAYINSNTRTLRTTRNFLFSFSIGNEGLLSIATTNTNMTTPVYLGLCERGKDYTVMPTATDREKCERLKSVCDIYSFENNKPQVIPHSGVYDFALLSCNMSHVFTFAYQIHVTNGKSELPMNQIGSPQLYLALLVAFSLLAIGYSVWWFYHKQHFQQVHAVLFVVLVIYVMRCLFSSVYYTTYNGTGLPNNYFFYPTAILHAFTDYTPLVLCCLVTMGFGVIFRSLLNKQTQPFVVILLVYLVVSMFSHVFKDIRLMVSLIGLFFILPITGKFVAINKHYLTLYILSDTVPITSVDMLKSKITIVQMCYFLVFLRLVLITLFDFTQELSISNKPFVSTVFFEIMLLLVTVTTVYLLRPRPDVFSDIELLETIAPPPQPRRHYEVMKDLEQKVDSAQILFFTFPTSTTFQDQDTAPIGIAYAQ</sequence>
<dbReference type="Proteomes" id="UP000014680">
    <property type="component" value="Unassembled WGS sequence"/>
</dbReference>
<dbReference type="KEGG" id="eiv:EIN_381090"/>
<keyword evidence="9" id="KW-1185">Reference proteome</keyword>
<evidence type="ECO:0000256" key="2">
    <source>
        <dbReference type="ARBA" id="ARBA00022692"/>
    </source>
</evidence>
<dbReference type="OrthoDB" id="26454at2759"/>
<feature type="transmembrane region" description="Helical" evidence="6">
    <location>
        <begin position="314"/>
        <end position="334"/>
    </location>
</feature>
<evidence type="ECO:0000313" key="8">
    <source>
        <dbReference type="EMBL" id="ELP92152.1"/>
    </source>
</evidence>
<dbReference type="GO" id="GO:0005794">
    <property type="term" value="C:Golgi apparatus"/>
    <property type="evidence" value="ECO:0007669"/>
    <property type="project" value="TreeGrafter"/>
</dbReference>
<dbReference type="GO" id="GO:0016020">
    <property type="term" value="C:membrane"/>
    <property type="evidence" value="ECO:0007669"/>
    <property type="project" value="UniProtKB-SubCell"/>
</dbReference>
<feature type="transmembrane region" description="Helical" evidence="6">
    <location>
        <begin position="204"/>
        <end position="234"/>
    </location>
</feature>
<dbReference type="GeneID" id="14891059"/>
<comment type="subcellular location">
    <subcellularLocation>
        <location evidence="1">Membrane</location>
        <topology evidence="1">Multi-pass membrane protein</topology>
    </subcellularLocation>
</comment>
<feature type="transmembrane region" description="Helical" evidence="6">
    <location>
        <begin position="173"/>
        <end position="192"/>
    </location>
</feature>
<dbReference type="PANTHER" id="PTHR21229">
    <property type="entry name" value="LUNG SEVEN TRANSMEMBRANE RECEPTOR"/>
    <property type="match status" value="1"/>
</dbReference>
<organism evidence="8 9">
    <name type="scientific">Entamoeba invadens IP1</name>
    <dbReference type="NCBI Taxonomy" id="370355"/>
    <lineage>
        <taxon>Eukaryota</taxon>
        <taxon>Amoebozoa</taxon>
        <taxon>Evosea</taxon>
        <taxon>Archamoebae</taxon>
        <taxon>Mastigamoebida</taxon>
        <taxon>Entamoebidae</taxon>
        <taxon>Entamoeba</taxon>
    </lineage>
</organism>
<evidence type="ECO:0000256" key="1">
    <source>
        <dbReference type="ARBA" id="ARBA00004141"/>
    </source>
</evidence>
<dbReference type="PANTHER" id="PTHR21229:SF2">
    <property type="entry name" value="RE59932P"/>
    <property type="match status" value="1"/>
</dbReference>
<evidence type="ECO:0000259" key="7">
    <source>
        <dbReference type="Pfam" id="PF06814"/>
    </source>
</evidence>
<name>A0A0A1UAR4_ENTIV</name>
<dbReference type="AlphaFoldDB" id="A0A0A1UAR4"/>
<keyword evidence="3" id="KW-0732">Signal</keyword>
<accession>A0A0A1UAR4</accession>
<keyword evidence="2 6" id="KW-0812">Transmembrane</keyword>
<evidence type="ECO:0000256" key="3">
    <source>
        <dbReference type="ARBA" id="ARBA00022729"/>
    </source>
</evidence>
<evidence type="ECO:0000256" key="5">
    <source>
        <dbReference type="ARBA" id="ARBA00023136"/>
    </source>
</evidence>
<proteinExistence type="predicted"/>
<dbReference type="InterPro" id="IPR053937">
    <property type="entry name" value="GOST_TM"/>
</dbReference>
<evidence type="ECO:0000313" key="9">
    <source>
        <dbReference type="Proteomes" id="UP000014680"/>
    </source>
</evidence>
<evidence type="ECO:0000256" key="4">
    <source>
        <dbReference type="ARBA" id="ARBA00022989"/>
    </source>
</evidence>